<feature type="transmembrane region" description="Helical" evidence="1">
    <location>
        <begin position="47"/>
        <end position="70"/>
    </location>
</feature>
<evidence type="ECO:0000313" key="3">
    <source>
        <dbReference type="Proteomes" id="UP000632774"/>
    </source>
</evidence>
<keyword evidence="1" id="KW-1133">Transmembrane helix</keyword>
<dbReference type="EMBL" id="JADFFM010000001">
    <property type="protein sequence ID" value="MBE9666365.1"/>
    <property type="molecule type" value="Genomic_DNA"/>
</dbReference>
<proteinExistence type="predicted"/>
<organism evidence="2 3">
    <name type="scientific">Mucilaginibacter boryungensis</name>
    <dbReference type="NCBI Taxonomy" id="768480"/>
    <lineage>
        <taxon>Bacteria</taxon>
        <taxon>Pseudomonadati</taxon>
        <taxon>Bacteroidota</taxon>
        <taxon>Sphingobacteriia</taxon>
        <taxon>Sphingobacteriales</taxon>
        <taxon>Sphingobacteriaceae</taxon>
        <taxon>Mucilaginibacter</taxon>
    </lineage>
</organism>
<protein>
    <recommendedName>
        <fullName evidence="4">Outer membrane protein with beta-barrel domain</fullName>
    </recommendedName>
</protein>
<evidence type="ECO:0000256" key="1">
    <source>
        <dbReference type="SAM" id="Phobius"/>
    </source>
</evidence>
<dbReference type="RefSeq" id="WP_194105730.1">
    <property type="nucleotide sequence ID" value="NZ_JADFFM010000001.1"/>
</dbReference>
<keyword evidence="1" id="KW-0472">Membrane</keyword>
<dbReference type="Proteomes" id="UP000632774">
    <property type="component" value="Unassembled WGS sequence"/>
</dbReference>
<reference evidence="2 3" key="1">
    <citation type="submission" date="2020-10" db="EMBL/GenBank/DDBJ databases">
        <title>Mucilaginibacter mali sp. nov., isolated from rhizosphere soil of apple orchard.</title>
        <authorList>
            <person name="Lee J.-S."/>
            <person name="Kim H.S."/>
            <person name="Kim J.-S."/>
        </authorList>
    </citation>
    <scope>NUCLEOTIDE SEQUENCE [LARGE SCALE GENOMIC DNA]</scope>
    <source>
        <strain evidence="2 3">KCTC 23157</strain>
    </source>
</reference>
<keyword evidence="1" id="KW-0812">Transmembrane</keyword>
<comment type="caution">
    <text evidence="2">The sequence shown here is derived from an EMBL/GenBank/DDBJ whole genome shotgun (WGS) entry which is preliminary data.</text>
</comment>
<evidence type="ECO:0008006" key="4">
    <source>
        <dbReference type="Google" id="ProtNLM"/>
    </source>
</evidence>
<accession>A0ABR9XGN2</accession>
<sequence>MSAEEKNKLDELFKSGLDVPDTHFEYNDQDWDDLEELMGDRKRPRIIAFWLPVLSGVAALLLLVLGWWFFKPAPIDTQQVAINKKPVTQAPVNNSNGTATKADSANGLAVHTTAPQQVKQEFAKQKPAYTKVLHSPPHYFAIVDPSVTKQPVSDNNKVAPVNPVQQNNPEVIANNTSPKNNAVNTENTVNSATSGNTDNANAKVIAKVTDEPATSVANEKPKKVKTVISGHKGPQFGLAMLLSPDINGAGSFQDAKVGTNIGLLFSVSIKKLTISTGAAYAKKPYLTKFDNYYTAYKFKTDPQQVSADCRVLDIPLNIDYQVYHKSKNSFSIGTGLSSYIMLKETYNYDYAVPGTTGPSSVTFINRHQHILGVLNLDATYAHQLNDKFSIAAQPYLKIPLTDIGNSRVKLQSAGVAVGLRWNINK</sequence>
<keyword evidence="3" id="KW-1185">Reference proteome</keyword>
<evidence type="ECO:0000313" key="2">
    <source>
        <dbReference type="EMBL" id="MBE9666365.1"/>
    </source>
</evidence>
<name>A0ABR9XGN2_9SPHI</name>
<gene>
    <name evidence="2" type="ORF">IRJ18_08340</name>
</gene>